<dbReference type="SUPFAM" id="SSF52540">
    <property type="entry name" value="P-loop containing nucleoside triphosphate hydrolases"/>
    <property type="match status" value="1"/>
</dbReference>
<protein>
    <recommendedName>
        <fullName evidence="4">TraD/TraG TraM recognition site domain-containing protein</fullName>
    </recommendedName>
</protein>
<keyword evidence="2" id="KW-0614">Plasmid</keyword>
<feature type="region of interest" description="Disordered" evidence="1">
    <location>
        <begin position="427"/>
        <end position="447"/>
    </location>
</feature>
<organism evidence="2 3">
    <name type="scientific">Burkholderia vietnamiensis (strain G4 / LMG 22486)</name>
    <name type="common">Burkholderia cepacia (strain R1808)</name>
    <dbReference type="NCBI Taxonomy" id="269482"/>
    <lineage>
        <taxon>Bacteria</taxon>
        <taxon>Pseudomonadati</taxon>
        <taxon>Pseudomonadota</taxon>
        <taxon>Betaproteobacteria</taxon>
        <taxon>Burkholderiales</taxon>
        <taxon>Burkholderiaceae</taxon>
        <taxon>Burkholderia</taxon>
        <taxon>Burkholderia cepacia complex</taxon>
    </lineage>
</organism>
<geneLocation type="plasmid" evidence="2 3">
    <name>pBVIE01</name>
</geneLocation>
<evidence type="ECO:0000313" key="2">
    <source>
        <dbReference type="EMBL" id="ABO59652.1"/>
    </source>
</evidence>
<dbReference type="InterPro" id="IPR027417">
    <property type="entry name" value="P-loop_NTPase"/>
</dbReference>
<dbReference type="Gene3D" id="3.40.50.300">
    <property type="entry name" value="P-loop containing nucleotide triphosphate hydrolases"/>
    <property type="match status" value="1"/>
</dbReference>
<dbReference type="EMBL" id="CP000617">
    <property type="protein sequence ID" value="ABO59652.1"/>
    <property type="molecule type" value="Genomic_DNA"/>
</dbReference>
<evidence type="ECO:0000313" key="3">
    <source>
        <dbReference type="Proteomes" id="UP000002287"/>
    </source>
</evidence>
<evidence type="ECO:0008006" key="4">
    <source>
        <dbReference type="Google" id="ProtNLM"/>
    </source>
</evidence>
<accession>A4JTP9</accession>
<evidence type="ECO:0000256" key="1">
    <source>
        <dbReference type="SAM" id="MobiDB-lite"/>
    </source>
</evidence>
<dbReference type="KEGG" id="bvi:Bcep1808_6764"/>
<proteinExistence type="predicted"/>
<name>A4JTP9_BURVG</name>
<dbReference type="Proteomes" id="UP000002287">
    <property type="component" value="Plasmid pBVIE01"/>
</dbReference>
<sequence>MTGQIVRADGIVLGEEKGEAVAVHLQDADLRRHVLIVAPSGVGSRELLAQALSQQIERGGAILVFDGDSDTAILNSIASACRKHSRQQDLLVVKPHDPDLSNTYNVILSSDVEAAVAQALTTVPEAEDNDGVRHNREEIRRGLSIIVSALKRAGLAYTFLDLSLFIIKPESLQDLLVSLEQVAPDSAETTALSTWLDPFRKDGVIDPLPLKQRMGGIAGRLYMFASGKLGKVLNTYAPEVDVRRALDESKVIYMDVPGSAQHLVATALREMIYLDVAGALADRSRDVGGVPPIIVFNGAASCDRALANRLLAQGRSMGISTWLRVASMGDLAKKSAVLAEVVLANTGSQIVFNLEGSDESLLFAGSLGREVTGGGSNETSDPVVSCPDDLHDLASREFVLLSPDARARRGFAPRVGDGQEVFTREQLNRGHGTPRDGADRFTRTSMA</sequence>
<gene>
    <name evidence="2" type="ordered locus">Bcep1808_6764</name>
</gene>
<dbReference type="HOGENOM" id="CLU_612042_0_0_4"/>
<reference evidence="2 3" key="1">
    <citation type="submission" date="2007-03" db="EMBL/GenBank/DDBJ databases">
        <title>Complete sequence of plasmid pBVIE01 of Burkholderia vietnamiensis G4.</title>
        <authorList>
            <consortium name="US DOE Joint Genome Institute"/>
            <person name="Copeland A."/>
            <person name="Lucas S."/>
            <person name="Lapidus A."/>
            <person name="Barry K."/>
            <person name="Detter J.C."/>
            <person name="Glavina del Rio T."/>
            <person name="Hammon N."/>
            <person name="Israni S."/>
            <person name="Dalin E."/>
            <person name="Tice H."/>
            <person name="Pitluck S."/>
            <person name="Chain P."/>
            <person name="Malfatti S."/>
            <person name="Shin M."/>
            <person name="Vergez L."/>
            <person name="Schmutz J."/>
            <person name="Larimer F."/>
            <person name="Land M."/>
            <person name="Hauser L."/>
            <person name="Kyrpides N."/>
            <person name="Tiedje J."/>
            <person name="Richardson P."/>
        </authorList>
    </citation>
    <scope>NUCLEOTIDE SEQUENCE [LARGE SCALE GENOMIC DNA]</scope>
    <source>
        <strain evidence="3">G4 / LMG 22486</strain>
        <plasmid evidence="2 3">pBVIE01</plasmid>
    </source>
</reference>
<dbReference type="AlphaFoldDB" id="A4JTP9"/>